<organism evidence="1 2">
    <name type="scientific">Gossypium aridum</name>
    <name type="common">American cotton</name>
    <name type="synonym">Erioxylum aridum</name>
    <dbReference type="NCBI Taxonomy" id="34290"/>
    <lineage>
        <taxon>Eukaryota</taxon>
        <taxon>Viridiplantae</taxon>
        <taxon>Streptophyta</taxon>
        <taxon>Embryophyta</taxon>
        <taxon>Tracheophyta</taxon>
        <taxon>Spermatophyta</taxon>
        <taxon>Magnoliopsida</taxon>
        <taxon>eudicotyledons</taxon>
        <taxon>Gunneridae</taxon>
        <taxon>Pentapetalae</taxon>
        <taxon>rosids</taxon>
        <taxon>malvids</taxon>
        <taxon>Malvales</taxon>
        <taxon>Malvaceae</taxon>
        <taxon>Malvoideae</taxon>
        <taxon>Gossypium</taxon>
    </lineage>
</organism>
<gene>
    <name evidence="1" type="ORF">Goari_000885</name>
</gene>
<sequence length="18" mass="2183">MSYNNRSLAVFKFILSYE</sequence>
<dbReference type="AlphaFoldDB" id="A0A7J8YI35"/>
<name>A0A7J8YI35_GOSAI</name>
<accession>A0A7J8YI35</accession>
<keyword evidence="2" id="KW-1185">Reference proteome</keyword>
<dbReference type="Proteomes" id="UP000593577">
    <property type="component" value="Unassembled WGS sequence"/>
</dbReference>
<comment type="caution">
    <text evidence="1">The sequence shown here is derived from an EMBL/GenBank/DDBJ whole genome shotgun (WGS) entry which is preliminary data.</text>
</comment>
<protein>
    <submittedName>
        <fullName evidence="1">Uncharacterized protein</fullName>
    </submittedName>
</protein>
<evidence type="ECO:0000313" key="1">
    <source>
        <dbReference type="EMBL" id="MBA0699231.1"/>
    </source>
</evidence>
<proteinExistence type="predicted"/>
<dbReference type="EMBL" id="JABFAA010000013">
    <property type="protein sequence ID" value="MBA0699231.1"/>
    <property type="molecule type" value="Genomic_DNA"/>
</dbReference>
<evidence type="ECO:0000313" key="2">
    <source>
        <dbReference type="Proteomes" id="UP000593577"/>
    </source>
</evidence>
<reference evidence="1 2" key="1">
    <citation type="journal article" date="2019" name="Genome Biol. Evol.">
        <title>Insights into the evolution of the New World diploid cottons (Gossypium, subgenus Houzingenia) based on genome sequencing.</title>
        <authorList>
            <person name="Grover C.E."/>
            <person name="Arick M.A. 2nd"/>
            <person name="Thrash A."/>
            <person name="Conover J.L."/>
            <person name="Sanders W.S."/>
            <person name="Peterson D.G."/>
            <person name="Frelichowski J.E."/>
            <person name="Scheffler J.A."/>
            <person name="Scheffler B.E."/>
            <person name="Wendel J.F."/>
        </authorList>
    </citation>
    <scope>NUCLEOTIDE SEQUENCE [LARGE SCALE GENOMIC DNA]</scope>
    <source>
        <strain evidence="1">185</strain>
        <tissue evidence="1">Leaf</tissue>
    </source>
</reference>